<keyword evidence="2" id="KW-1003">Cell membrane</keyword>
<evidence type="ECO:0000256" key="6">
    <source>
        <dbReference type="ARBA" id="ARBA00038076"/>
    </source>
</evidence>
<accession>M1E5T8</accession>
<dbReference type="Pfam" id="PF02687">
    <property type="entry name" value="FtsX"/>
    <property type="match status" value="1"/>
</dbReference>
<dbReference type="InterPro" id="IPR003838">
    <property type="entry name" value="ABC3_permease_C"/>
</dbReference>
<dbReference type="GO" id="GO:0022857">
    <property type="term" value="F:transmembrane transporter activity"/>
    <property type="evidence" value="ECO:0007669"/>
    <property type="project" value="TreeGrafter"/>
</dbReference>
<feature type="domain" description="MacB-like periplasmic core" evidence="9">
    <location>
        <begin position="21"/>
        <end position="233"/>
    </location>
</feature>
<keyword evidence="3 7" id="KW-0812">Transmembrane</keyword>
<keyword evidence="4 7" id="KW-1133">Transmembrane helix</keyword>
<dbReference type="AlphaFoldDB" id="M1E5T8"/>
<evidence type="ECO:0000259" key="8">
    <source>
        <dbReference type="Pfam" id="PF02687"/>
    </source>
</evidence>
<proteinExistence type="inferred from homology"/>
<dbReference type="KEGG" id="tnr:Thena_0856"/>
<evidence type="ECO:0000313" key="10">
    <source>
        <dbReference type="EMBL" id="AEE14486.1"/>
    </source>
</evidence>
<reference evidence="10 11" key="1">
    <citation type="submission" date="2011-04" db="EMBL/GenBank/DDBJ databases">
        <title>The complete genome of Thermodesulfobium narugense DSM 14796.</title>
        <authorList>
            <consortium name="US DOE Joint Genome Institute (JGI-PGF)"/>
            <person name="Lucas S."/>
            <person name="Han J."/>
            <person name="Lapidus A."/>
            <person name="Bruce D."/>
            <person name="Goodwin L."/>
            <person name="Pitluck S."/>
            <person name="Peters L."/>
            <person name="Kyrpides N."/>
            <person name="Mavromatis K."/>
            <person name="Pagani I."/>
            <person name="Ivanova N."/>
            <person name="Ovchinnikova G."/>
            <person name="Zhang X."/>
            <person name="Saunders L."/>
            <person name="Detter J.C."/>
            <person name="Tapia R."/>
            <person name="Han C."/>
            <person name="Land M."/>
            <person name="Hauser L."/>
            <person name="Markowitz V."/>
            <person name="Cheng J.-F."/>
            <person name="Hugenholtz P."/>
            <person name="Woyke T."/>
            <person name="Wu D."/>
            <person name="Spring S."/>
            <person name="Schroeder M."/>
            <person name="Brambilla E."/>
            <person name="Klenk H.-P."/>
            <person name="Eisen J.A."/>
        </authorList>
    </citation>
    <scope>NUCLEOTIDE SEQUENCE [LARGE SCALE GENOMIC DNA]</scope>
    <source>
        <strain evidence="10 11">DSM 14796</strain>
    </source>
</reference>
<dbReference type="InterPro" id="IPR025857">
    <property type="entry name" value="MacB_PCD"/>
</dbReference>
<evidence type="ECO:0000259" key="9">
    <source>
        <dbReference type="Pfam" id="PF12704"/>
    </source>
</evidence>
<dbReference type="PANTHER" id="PTHR30572">
    <property type="entry name" value="MEMBRANE COMPONENT OF TRANSPORTER-RELATED"/>
    <property type="match status" value="1"/>
</dbReference>
<evidence type="ECO:0000313" key="11">
    <source>
        <dbReference type="Proteomes" id="UP000011765"/>
    </source>
</evidence>
<evidence type="ECO:0000256" key="1">
    <source>
        <dbReference type="ARBA" id="ARBA00004651"/>
    </source>
</evidence>
<evidence type="ECO:0008006" key="12">
    <source>
        <dbReference type="Google" id="ProtNLM"/>
    </source>
</evidence>
<organism evidence="10 11">
    <name type="scientific">Thermodesulfobium narugense DSM 14796</name>
    <dbReference type="NCBI Taxonomy" id="747365"/>
    <lineage>
        <taxon>Bacteria</taxon>
        <taxon>Pseudomonadati</taxon>
        <taxon>Thermodesulfobiota</taxon>
        <taxon>Thermodesulfobiia</taxon>
        <taxon>Thermodesulfobiales</taxon>
        <taxon>Thermodesulfobiaceae</taxon>
        <taxon>Thermodesulfobium</taxon>
    </lineage>
</organism>
<evidence type="ECO:0000256" key="4">
    <source>
        <dbReference type="ARBA" id="ARBA00022989"/>
    </source>
</evidence>
<keyword evidence="5 7" id="KW-0472">Membrane</keyword>
<feature type="transmembrane region" description="Helical" evidence="7">
    <location>
        <begin position="327"/>
        <end position="353"/>
    </location>
</feature>
<comment type="similarity">
    <text evidence="6">Belongs to the ABC-4 integral membrane protein family.</text>
</comment>
<evidence type="ECO:0000256" key="5">
    <source>
        <dbReference type="ARBA" id="ARBA00023136"/>
    </source>
</evidence>
<dbReference type="eggNOG" id="COG0577">
    <property type="taxonomic scope" value="Bacteria"/>
</dbReference>
<dbReference type="STRING" id="747365.Thena_0856"/>
<evidence type="ECO:0000256" key="2">
    <source>
        <dbReference type="ARBA" id="ARBA00022475"/>
    </source>
</evidence>
<feature type="transmembrane region" description="Helical" evidence="7">
    <location>
        <begin position="359"/>
        <end position="381"/>
    </location>
</feature>
<comment type="subcellular location">
    <subcellularLocation>
        <location evidence="1">Cell membrane</location>
        <topology evidence="1">Multi-pass membrane protein</topology>
    </subcellularLocation>
</comment>
<keyword evidence="11" id="KW-1185">Reference proteome</keyword>
<dbReference type="PANTHER" id="PTHR30572:SF4">
    <property type="entry name" value="ABC TRANSPORTER PERMEASE YTRF"/>
    <property type="match status" value="1"/>
</dbReference>
<dbReference type="HOGENOM" id="CLU_000604_8_0_9"/>
<feature type="transmembrane region" description="Helical" evidence="7">
    <location>
        <begin position="20"/>
        <end position="44"/>
    </location>
</feature>
<feature type="transmembrane region" description="Helical" evidence="7">
    <location>
        <begin position="278"/>
        <end position="299"/>
    </location>
</feature>
<evidence type="ECO:0000256" key="7">
    <source>
        <dbReference type="SAM" id="Phobius"/>
    </source>
</evidence>
<dbReference type="EMBL" id="CP002690">
    <property type="protein sequence ID" value="AEE14486.1"/>
    <property type="molecule type" value="Genomic_DNA"/>
</dbReference>
<dbReference type="OrthoDB" id="9770036at2"/>
<dbReference type="Proteomes" id="UP000011765">
    <property type="component" value="Chromosome"/>
</dbReference>
<name>M1E5T8_9BACT</name>
<dbReference type="GO" id="GO:0005886">
    <property type="term" value="C:plasma membrane"/>
    <property type="evidence" value="ECO:0007669"/>
    <property type="project" value="UniProtKB-SubCell"/>
</dbReference>
<protein>
    <recommendedName>
        <fullName evidence="12">ABC3 transporter permease protein domain-containing protein</fullName>
    </recommendedName>
</protein>
<sequence length="401" mass="44505">MLLRILLSTIKINLRQILRVFIMSSGIALCILVITLVTSISLGAKEQVNDLLQKFGPKSIVILAGGKRQPGQPFEKSTTLTLKDVETIRSQINGIESISPAFNSTMNAKYKDQNIDTTVSGSNASWPDTWDWNVIEGRFFTHNEDFHVRRVAVLGQTVVKDLFLGENPIGKTIRIENTPFVVIGVLSPEGTSPHGNDRDNRIIIPLNTMLKRMVNETYLSSIRIKFEKQSYIASSVPEISNILRRNHKIFNGLPDDFTIVTPDQIIKFLNNINLTMNIFLVAAILISLIIGSVVVSNIMQASISEREKEIALRRAFGATRFQITIQVFLEIFVISLVGAFFGTIFGTICSVVLHKFTGIPTSISLLLFLIAFCFATLIALVSGIRPALKASSFDPAIILQR</sequence>
<dbReference type="Pfam" id="PF12704">
    <property type="entry name" value="MacB_PCD"/>
    <property type="match status" value="1"/>
</dbReference>
<dbReference type="InterPro" id="IPR050250">
    <property type="entry name" value="Macrolide_Exporter_MacB"/>
</dbReference>
<gene>
    <name evidence="10" type="ORF">Thena_0856</name>
</gene>
<evidence type="ECO:0000256" key="3">
    <source>
        <dbReference type="ARBA" id="ARBA00022692"/>
    </source>
</evidence>
<feature type="domain" description="ABC3 transporter permease C-terminal" evidence="8">
    <location>
        <begin position="282"/>
        <end position="395"/>
    </location>
</feature>